<organism evidence="2 3">
    <name type="scientific">Faecalicatena contorta</name>
    <dbReference type="NCBI Taxonomy" id="39482"/>
    <lineage>
        <taxon>Bacteria</taxon>
        <taxon>Bacillati</taxon>
        <taxon>Bacillota</taxon>
        <taxon>Clostridia</taxon>
        <taxon>Lachnospirales</taxon>
        <taxon>Lachnospiraceae</taxon>
        <taxon>Faecalicatena</taxon>
    </lineage>
</organism>
<sequence>MFKKRCYLCGGKVSDGRCVDCGLRDKKTDKKTYRLNYSATEKRIKNRARVESLQDKKEVQKVQKPKKEEKVRVPQIKTPVPAKRGKRRFGTLGFIISIILVVLGAIGSYTKEKHETVTTESEAYVPYEYAPRELSDEGETFEIILEPGQYKTGVHIPEGRYVVYLEEGVGSASVDDYENSIYMWQSFGDEEEYDEVLEWGDVRLYQGSIFEISGDVRLRLYTENAQSGMQATIENPLTEEVLLRKGETVIAGEDFPEGVYDFQAISDWTSISYRIPLYTDYEDEELNFLNQTGWVSSNDLDSVYRNVVLPAGTAVCAQDADGMLIPSQIIETEDYDSYYDIYRY</sequence>
<feature type="transmembrane region" description="Helical" evidence="1">
    <location>
        <begin position="89"/>
        <end position="109"/>
    </location>
</feature>
<keyword evidence="1" id="KW-1133">Transmembrane helix</keyword>
<dbReference type="Proteomes" id="UP000254051">
    <property type="component" value="Unassembled WGS sequence"/>
</dbReference>
<evidence type="ECO:0000313" key="2">
    <source>
        <dbReference type="EMBL" id="SUQ13074.1"/>
    </source>
</evidence>
<evidence type="ECO:0000256" key="1">
    <source>
        <dbReference type="SAM" id="Phobius"/>
    </source>
</evidence>
<accession>A0A316A2N8</accession>
<reference evidence="3" key="1">
    <citation type="submission" date="2017-07" db="EMBL/GenBank/DDBJ databases">
        <authorList>
            <person name="Varghese N."/>
            <person name="Submissions S."/>
        </authorList>
    </citation>
    <scope>NUCLEOTIDE SEQUENCE [LARGE SCALE GENOMIC DNA]</scope>
    <source>
        <strain evidence="3">NLAE-zl-C134</strain>
    </source>
</reference>
<proteinExistence type="predicted"/>
<dbReference type="AlphaFoldDB" id="A0A316A2N8"/>
<gene>
    <name evidence="2" type="ORF">SAMN05216529_102292</name>
</gene>
<keyword evidence="3" id="KW-1185">Reference proteome</keyword>
<dbReference type="EMBL" id="UHJJ01000002">
    <property type="protein sequence ID" value="SUQ13074.1"/>
    <property type="molecule type" value="Genomic_DNA"/>
</dbReference>
<name>A0A316A2N8_9FIRM</name>
<dbReference type="OrthoDB" id="1829120at2"/>
<keyword evidence="1" id="KW-0472">Membrane</keyword>
<dbReference type="RefSeq" id="WP_109709071.1">
    <property type="nucleotide sequence ID" value="NZ_QGDS01000002.1"/>
</dbReference>
<evidence type="ECO:0000313" key="3">
    <source>
        <dbReference type="Proteomes" id="UP000254051"/>
    </source>
</evidence>
<protein>
    <submittedName>
        <fullName evidence="2">Uncharacterized protein</fullName>
    </submittedName>
</protein>
<keyword evidence="1" id="KW-0812">Transmembrane</keyword>